<accession>A0A0P0CY66</accession>
<keyword evidence="3" id="KW-1185">Reference proteome</keyword>
<proteinExistence type="predicted"/>
<dbReference type="STRING" id="512763.DC20_17025"/>
<dbReference type="Proteomes" id="UP000061382">
    <property type="component" value="Chromosome"/>
</dbReference>
<dbReference type="PATRIC" id="fig|512763.3.peg.3743"/>
<dbReference type="KEGG" id="rti:DC20_17025"/>
<organism evidence="2 3">
    <name type="scientific">Rufibacter tibetensis</name>
    <dbReference type="NCBI Taxonomy" id="512763"/>
    <lineage>
        <taxon>Bacteria</taxon>
        <taxon>Pseudomonadati</taxon>
        <taxon>Bacteroidota</taxon>
        <taxon>Cytophagia</taxon>
        <taxon>Cytophagales</taxon>
        <taxon>Hymenobacteraceae</taxon>
        <taxon>Rufibacter</taxon>
    </lineage>
</organism>
<reference evidence="2 3" key="1">
    <citation type="submission" date="2015-08" db="EMBL/GenBank/DDBJ databases">
        <title>Complete genome sequence of Rufibacter tibetensis strain 1351t, a radiation-resistant bacterium from tibet plateau.</title>
        <authorList>
            <person name="Dai J."/>
        </authorList>
    </citation>
    <scope>NUCLEOTIDE SEQUENCE [LARGE SCALE GENOMIC DNA]</scope>
    <source>
        <strain evidence="2 3">1351</strain>
    </source>
</reference>
<sequence>MAVTRLKRKDRKNKARQNNKQRIIKQLLSTPVIKNVDIEELKARFTTAPAANAEVAAAE</sequence>
<evidence type="ECO:0000313" key="2">
    <source>
        <dbReference type="EMBL" id="ALJ00362.1"/>
    </source>
</evidence>
<protein>
    <submittedName>
        <fullName evidence="2">Uncharacterized protein</fullName>
    </submittedName>
</protein>
<dbReference type="RefSeq" id="WP_062544930.1">
    <property type="nucleotide sequence ID" value="NZ_CP012643.1"/>
</dbReference>
<dbReference type="AlphaFoldDB" id="A0A0P0CY66"/>
<dbReference type="EMBL" id="CP012643">
    <property type="protein sequence ID" value="ALJ00362.1"/>
    <property type="molecule type" value="Genomic_DNA"/>
</dbReference>
<evidence type="ECO:0000256" key="1">
    <source>
        <dbReference type="SAM" id="MobiDB-lite"/>
    </source>
</evidence>
<dbReference type="OrthoDB" id="983051at2"/>
<evidence type="ECO:0000313" key="3">
    <source>
        <dbReference type="Proteomes" id="UP000061382"/>
    </source>
</evidence>
<name>A0A0P0CY66_9BACT</name>
<gene>
    <name evidence="2" type="ORF">DC20_17025</name>
</gene>
<feature type="region of interest" description="Disordered" evidence="1">
    <location>
        <begin position="1"/>
        <end position="22"/>
    </location>
</feature>